<proteinExistence type="predicted"/>
<dbReference type="Proteomes" id="UP000464178">
    <property type="component" value="Chromosome"/>
</dbReference>
<keyword evidence="4" id="KW-1185">Reference proteome</keyword>
<dbReference type="EMBL" id="LR593886">
    <property type="protein sequence ID" value="VTR90978.1"/>
    <property type="molecule type" value="Genomic_DNA"/>
</dbReference>
<name>A0A6P2CPN4_9BACT</name>
<feature type="region of interest" description="Disordered" evidence="2">
    <location>
        <begin position="40"/>
        <end position="68"/>
    </location>
</feature>
<reference evidence="3 4" key="1">
    <citation type="submission" date="2019-05" db="EMBL/GenBank/DDBJ databases">
        <authorList>
            <consortium name="Science for Life Laboratories"/>
        </authorList>
    </citation>
    <scope>NUCLEOTIDE SEQUENCE [LARGE SCALE GENOMIC DNA]</scope>
    <source>
        <strain evidence="3">Soil9</strain>
    </source>
</reference>
<gene>
    <name evidence="3" type="ORF">SOIL9_67360</name>
</gene>
<dbReference type="RefSeq" id="WP_162666041.1">
    <property type="nucleotide sequence ID" value="NZ_LR593886.1"/>
</dbReference>
<evidence type="ECO:0000256" key="2">
    <source>
        <dbReference type="SAM" id="MobiDB-lite"/>
    </source>
</evidence>
<feature type="compositionally biased region" description="Basic and acidic residues" evidence="2">
    <location>
        <begin position="48"/>
        <end position="68"/>
    </location>
</feature>
<feature type="coiled-coil region" evidence="1">
    <location>
        <begin position="407"/>
        <end position="441"/>
    </location>
</feature>
<accession>A0A6P2CPN4</accession>
<evidence type="ECO:0000256" key="1">
    <source>
        <dbReference type="SAM" id="Coils"/>
    </source>
</evidence>
<protein>
    <submittedName>
        <fullName evidence="3">Pbs lyase:: HEAT_2</fullName>
    </submittedName>
</protein>
<evidence type="ECO:0000313" key="4">
    <source>
        <dbReference type="Proteomes" id="UP000464178"/>
    </source>
</evidence>
<dbReference type="GO" id="GO:0016829">
    <property type="term" value="F:lyase activity"/>
    <property type="evidence" value="ECO:0007669"/>
    <property type="project" value="UniProtKB-KW"/>
</dbReference>
<keyword evidence="3" id="KW-0456">Lyase</keyword>
<organism evidence="3 4">
    <name type="scientific">Gemmata massiliana</name>
    <dbReference type="NCBI Taxonomy" id="1210884"/>
    <lineage>
        <taxon>Bacteria</taxon>
        <taxon>Pseudomonadati</taxon>
        <taxon>Planctomycetota</taxon>
        <taxon>Planctomycetia</taxon>
        <taxon>Gemmatales</taxon>
        <taxon>Gemmataceae</taxon>
        <taxon>Gemmata</taxon>
    </lineage>
</organism>
<dbReference type="InterPro" id="IPR016024">
    <property type="entry name" value="ARM-type_fold"/>
</dbReference>
<keyword evidence="1" id="KW-0175">Coiled coil</keyword>
<dbReference type="SUPFAM" id="SSF48371">
    <property type="entry name" value="ARM repeat"/>
    <property type="match status" value="1"/>
</dbReference>
<dbReference type="InterPro" id="IPR011989">
    <property type="entry name" value="ARM-like"/>
</dbReference>
<evidence type="ECO:0000313" key="3">
    <source>
        <dbReference type="EMBL" id="VTR90978.1"/>
    </source>
</evidence>
<dbReference type="Gene3D" id="1.25.10.10">
    <property type="entry name" value="Leucine-rich Repeat Variant"/>
    <property type="match status" value="2"/>
</dbReference>
<dbReference type="AlphaFoldDB" id="A0A6P2CPN4"/>
<dbReference type="Pfam" id="PF13646">
    <property type="entry name" value="HEAT_2"/>
    <property type="match status" value="2"/>
</dbReference>
<dbReference type="KEGG" id="gms:SOIL9_67360"/>
<sequence>MQPASPSVTPPGRGAGAAALRGTFALLLALFVAALVSAQPPAPGAAQPKKEPDQKEPEKKEPAKLETRWPTDINGKDLKTVMKDMEDPDPATREFAARTLSSFGPPAQKGDVSKLLLRRMTAERDPSVRFAVYGAVGAIAFDAEADNKEALRILADVVDTGVTGGASRYQAVQTITMFGPRAYETIVKLTGVAMTDASYETRRAIAGALGRVAFSETTGPNMKALTALADVLAKDASAPVRMEALQSLMLLGPPWDGVKKADSKVDPPINAKSAAVIISYMKHRVGDPKTKTPGLEKDRQVEIWARLVLMRFDPREINDDNMEAFARHLSGAEVGVKAQALQALSFMGESGAKKLNAVVRLLGDKEQPIQLTITAINTIAAMGAGAKPAIPDLKKLVTDTEKIVSGLKDQERKAAEGLLKLKDQERRVAEEMLKVKEHERRTNEELVKLVERAIKHIEDAKPTSPAVAQPEPKKQ</sequence>